<name>A0AAW0PTF2_9GOBI</name>
<protein>
    <submittedName>
        <fullName evidence="2">Uncharacterized protein</fullName>
    </submittedName>
</protein>
<keyword evidence="3" id="KW-1185">Reference proteome</keyword>
<gene>
    <name evidence="2" type="ORF">WMY93_005536</name>
</gene>
<feature type="compositionally biased region" description="Polar residues" evidence="1">
    <location>
        <begin position="278"/>
        <end position="289"/>
    </location>
</feature>
<evidence type="ECO:0000313" key="3">
    <source>
        <dbReference type="Proteomes" id="UP001460270"/>
    </source>
</evidence>
<feature type="compositionally biased region" description="Basic and acidic residues" evidence="1">
    <location>
        <begin position="445"/>
        <end position="454"/>
    </location>
</feature>
<feature type="compositionally biased region" description="Basic and acidic residues" evidence="1">
    <location>
        <begin position="91"/>
        <end position="103"/>
    </location>
</feature>
<dbReference type="Proteomes" id="UP001460270">
    <property type="component" value="Unassembled WGS sequence"/>
</dbReference>
<dbReference type="AlphaFoldDB" id="A0AAW0PTF2"/>
<reference evidence="3" key="1">
    <citation type="submission" date="2024-04" db="EMBL/GenBank/DDBJ databases">
        <title>Salinicola lusitanus LLJ914,a marine bacterium isolated from the Okinawa Trough.</title>
        <authorList>
            <person name="Li J."/>
        </authorList>
    </citation>
    <scope>NUCLEOTIDE SEQUENCE [LARGE SCALE GENOMIC DNA]</scope>
</reference>
<proteinExistence type="predicted"/>
<organism evidence="2 3">
    <name type="scientific">Mugilogobius chulae</name>
    <name type="common">yellowstripe goby</name>
    <dbReference type="NCBI Taxonomy" id="88201"/>
    <lineage>
        <taxon>Eukaryota</taxon>
        <taxon>Metazoa</taxon>
        <taxon>Chordata</taxon>
        <taxon>Craniata</taxon>
        <taxon>Vertebrata</taxon>
        <taxon>Euteleostomi</taxon>
        <taxon>Actinopterygii</taxon>
        <taxon>Neopterygii</taxon>
        <taxon>Teleostei</taxon>
        <taxon>Neoteleostei</taxon>
        <taxon>Acanthomorphata</taxon>
        <taxon>Gobiaria</taxon>
        <taxon>Gobiiformes</taxon>
        <taxon>Gobioidei</taxon>
        <taxon>Gobiidae</taxon>
        <taxon>Gobionellinae</taxon>
        <taxon>Mugilogobius</taxon>
    </lineage>
</organism>
<feature type="compositionally biased region" description="Polar residues" evidence="1">
    <location>
        <begin position="332"/>
        <end position="350"/>
    </location>
</feature>
<evidence type="ECO:0000313" key="2">
    <source>
        <dbReference type="EMBL" id="KAK7929141.1"/>
    </source>
</evidence>
<feature type="region of interest" description="Disordered" evidence="1">
    <location>
        <begin position="263"/>
        <end position="464"/>
    </location>
</feature>
<feature type="compositionally biased region" description="Acidic residues" evidence="1">
    <location>
        <begin position="412"/>
        <end position="444"/>
    </location>
</feature>
<feature type="compositionally biased region" description="Basic and acidic residues" evidence="1">
    <location>
        <begin position="320"/>
        <end position="330"/>
    </location>
</feature>
<feature type="region of interest" description="Disordered" evidence="1">
    <location>
        <begin position="69"/>
        <end position="103"/>
    </location>
</feature>
<evidence type="ECO:0000256" key="1">
    <source>
        <dbReference type="SAM" id="MobiDB-lite"/>
    </source>
</evidence>
<comment type="caution">
    <text evidence="2">The sequence shown here is derived from an EMBL/GenBank/DDBJ whole genome shotgun (WGS) entry which is preliminary data.</text>
</comment>
<feature type="compositionally biased region" description="Acidic residues" evidence="1">
    <location>
        <begin position="360"/>
        <end position="369"/>
    </location>
</feature>
<sequence length="506" mass="55127">MFHLASSLSDQERTQDYFCTPHLDFWLSHQPHLICTQTITTTILSAHLLSPKHTPSPCVLISPSAASVARGSDSQAERASSAHGSRRHRRERAETEGGDERQEGVVADAATSRGRWFVKKRAEARAFRREYSRGSGLSDAITRKWNVKPKCSPRGLNSAWLPMSKSMCGCGCSIISSLMKRLGRSACCSDLLSCSHTSEQLQRLATGCPPRPSISIDFSEHMRGNGIDISPNVAVLSQSLPPQMSASPCQALLLLGQPSEGAGGSKLAFGDEPGTAVGGQQQQAESQSWRPRGTGGRGNASSTARAPQQPGADEGDEEEHMNRVVLEEQRPAASQVNSEGEQPWSSNESAANGPHADPEQREEEEEEERSGEVNGRLKGAGRWSWNSQQRRLRGQGVCEEDEEENNNNSHLEEEEERTEGGEEEQGREEDEEDDEEDMDQDSDDFEHSAGERTRGGRGRRGGGMPAVAVYKDQCVCSQQPGLQPHAPKFFQQKGKSALTNVVPAGS</sequence>
<accession>A0AAW0PTF2</accession>
<dbReference type="EMBL" id="JBBPFD010000004">
    <property type="protein sequence ID" value="KAK7929141.1"/>
    <property type="molecule type" value="Genomic_DNA"/>
</dbReference>